<dbReference type="EMBL" id="APAU02000175">
    <property type="protein sequence ID" value="EUB55230.1"/>
    <property type="molecule type" value="Genomic_DNA"/>
</dbReference>
<dbReference type="EMBL" id="APAU02000175">
    <property type="protein sequence ID" value="EUB55231.1"/>
    <property type="molecule type" value="Genomic_DNA"/>
</dbReference>
<comment type="caution">
    <text evidence="1">The sequence shown here is derived from an EMBL/GenBank/DDBJ whole genome shotgun (WGS) entry which is preliminary data.</text>
</comment>
<evidence type="ECO:0000313" key="3">
    <source>
        <dbReference type="Proteomes" id="UP000019149"/>
    </source>
</evidence>
<proteinExistence type="predicted"/>
<keyword evidence="3" id="KW-1185">Reference proteome</keyword>
<accession>W6U296</accession>
<gene>
    <name evidence="1" type="ORF">EGR_09923</name>
    <name evidence="2" type="ORF">EGR_09924</name>
</gene>
<dbReference type="RefSeq" id="XP_024346426.1">
    <property type="nucleotide sequence ID" value="XM_024499172.1"/>
</dbReference>
<evidence type="ECO:0000313" key="1">
    <source>
        <dbReference type="EMBL" id="EUB55230.1"/>
    </source>
</evidence>
<dbReference type="GeneID" id="36345638"/>
<name>W6U296_ECHGR</name>
<evidence type="ECO:0000313" key="2">
    <source>
        <dbReference type="EMBL" id="EUB55231.1"/>
    </source>
</evidence>
<sequence length="120" mass="13326">MVQTPLIKANDNKSWDCVDMRVITEGPNTIGYARFTLSRTFLFPRHASRTKDLAVIPVHIWPTHGMLARSWVINAEPGEGSFKPEVASALIRFMDIKSTAKSDRGLDNTLDSTLYDSCGG</sequence>
<dbReference type="KEGG" id="egl:EGR_09923"/>
<protein>
    <submittedName>
        <fullName evidence="1">Uncharacterized protein</fullName>
    </submittedName>
</protein>
<reference evidence="1 3" key="1">
    <citation type="journal article" date="2013" name="Nat. Genet.">
        <title>The genome of the hydatid tapeworm Echinococcus granulosus.</title>
        <authorList>
            <person name="Zheng H."/>
            <person name="Zhang W."/>
            <person name="Zhang L."/>
            <person name="Zhang Z."/>
            <person name="Li J."/>
            <person name="Lu G."/>
            <person name="Zhu Y."/>
            <person name="Wang Y."/>
            <person name="Huang Y."/>
            <person name="Liu J."/>
            <person name="Kang H."/>
            <person name="Chen J."/>
            <person name="Wang L."/>
            <person name="Chen A."/>
            <person name="Yu S."/>
            <person name="Gao Z."/>
            <person name="Jin L."/>
            <person name="Gu W."/>
            <person name="Wang Z."/>
            <person name="Zhao L."/>
            <person name="Shi B."/>
            <person name="Wen H."/>
            <person name="Lin R."/>
            <person name="Jones M.K."/>
            <person name="Brejova B."/>
            <person name="Vinar T."/>
            <person name="Zhao G."/>
            <person name="McManus D.P."/>
            <person name="Chen Z."/>
            <person name="Zhou Y."/>
            <person name="Wang S."/>
        </authorList>
    </citation>
    <scope>NUCLEOTIDE SEQUENCE [LARGE SCALE GENOMIC DNA]</scope>
</reference>
<organism evidence="1 3">
    <name type="scientific">Echinococcus granulosus</name>
    <name type="common">Hydatid tapeworm</name>
    <dbReference type="NCBI Taxonomy" id="6210"/>
    <lineage>
        <taxon>Eukaryota</taxon>
        <taxon>Metazoa</taxon>
        <taxon>Spiralia</taxon>
        <taxon>Lophotrochozoa</taxon>
        <taxon>Platyhelminthes</taxon>
        <taxon>Cestoda</taxon>
        <taxon>Eucestoda</taxon>
        <taxon>Cyclophyllidea</taxon>
        <taxon>Taeniidae</taxon>
        <taxon>Echinococcus</taxon>
        <taxon>Echinococcus granulosus group</taxon>
    </lineage>
</organism>
<dbReference type="CTD" id="36345638"/>
<dbReference type="Proteomes" id="UP000019149">
    <property type="component" value="Unassembled WGS sequence"/>
</dbReference>
<dbReference type="AlphaFoldDB" id="W6U296"/>